<dbReference type="AlphaFoldDB" id="A0A699UTH6"/>
<dbReference type="EMBL" id="BKCJ011355679">
    <property type="protein sequence ID" value="GFD24841.1"/>
    <property type="molecule type" value="Genomic_DNA"/>
</dbReference>
<sequence length="187" mass="19799">FPAAGGFAGLLGAAYFLYGREAHAVGHLLFPGLVFAQANAGELRGSEHAVGEGALFGRAARPLVQQVVAHHPKIVVADVRKLRPAVHVAQRIDVRHIALQHIVDLNKSFLIQLNAGRFQAQAVGIGLAASGHEQVAAVQAALALRGVRAEGVAAVVVARYAVHFGLQNKLHALGFERLLQFVAHVFV</sequence>
<organism evidence="1">
    <name type="scientific">Tanacetum cinerariifolium</name>
    <name type="common">Dalmatian daisy</name>
    <name type="synonym">Chrysanthemum cinerariifolium</name>
    <dbReference type="NCBI Taxonomy" id="118510"/>
    <lineage>
        <taxon>Eukaryota</taxon>
        <taxon>Viridiplantae</taxon>
        <taxon>Streptophyta</taxon>
        <taxon>Embryophyta</taxon>
        <taxon>Tracheophyta</taxon>
        <taxon>Spermatophyta</taxon>
        <taxon>Magnoliopsida</taxon>
        <taxon>eudicotyledons</taxon>
        <taxon>Gunneridae</taxon>
        <taxon>Pentapetalae</taxon>
        <taxon>asterids</taxon>
        <taxon>campanulids</taxon>
        <taxon>Asterales</taxon>
        <taxon>Asteraceae</taxon>
        <taxon>Asteroideae</taxon>
        <taxon>Anthemideae</taxon>
        <taxon>Anthemidinae</taxon>
        <taxon>Tanacetum</taxon>
    </lineage>
</organism>
<evidence type="ECO:0000313" key="1">
    <source>
        <dbReference type="EMBL" id="GFD24841.1"/>
    </source>
</evidence>
<comment type="caution">
    <text evidence="1">The sequence shown here is derived from an EMBL/GenBank/DDBJ whole genome shotgun (WGS) entry which is preliminary data.</text>
</comment>
<proteinExistence type="predicted"/>
<protein>
    <submittedName>
        <fullName evidence="1">Uncharacterized protein</fullName>
    </submittedName>
</protein>
<name>A0A699UTH6_TANCI</name>
<reference evidence="1" key="1">
    <citation type="journal article" date="2019" name="Sci. Rep.">
        <title>Draft genome of Tanacetum cinerariifolium, the natural source of mosquito coil.</title>
        <authorList>
            <person name="Yamashiro T."/>
            <person name="Shiraishi A."/>
            <person name="Satake H."/>
            <person name="Nakayama K."/>
        </authorList>
    </citation>
    <scope>NUCLEOTIDE SEQUENCE</scope>
</reference>
<accession>A0A699UTH6</accession>
<feature type="non-terminal residue" evidence="1">
    <location>
        <position position="187"/>
    </location>
</feature>
<feature type="non-terminal residue" evidence="1">
    <location>
        <position position="1"/>
    </location>
</feature>
<gene>
    <name evidence="1" type="ORF">Tci_896810</name>
</gene>